<name>A0A813FYX0_POLGL</name>
<proteinExistence type="predicted"/>
<evidence type="ECO:0000313" key="2">
    <source>
        <dbReference type="EMBL" id="CAE8619711.1"/>
    </source>
</evidence>
<keyword evidence="3" id="KW-1185">Reference proteome</keyword>
<dbReference type="InterPro" id="IPR036116">
    <property type="entry name" value="FN3_sf"/>
</dbReference>
<organism evidence="2 3">
    <name type="scientific">Polarella glacialis</name>
    <name type="common">Dinoflagellate</name>
    <dbReference type="NCBI Taxonomy" id="89957"/>
    <lineage>
        <taxon>Eukaryota</taxon>
        <taxon>Sar</taxon>
        <taxon>Alveolata</taxon>
        <taxon>Dinophyceae</taxon>
        <taxon>Suessiales</taxon>
        <taxon>Suessiaceae</taxon>
        <taxon>Polarella</taxon>
    </lineage>
</organism>
<dbReference type="SUPFAM" id="SSF49265">
    <property type="entry name" value="Fibronectin type III"/>
    <property type="match status" value="1"/>
</dbReference>
<dbReference type="AlphaFoldDB" id="A0A813FYX0"/>
<feature type="region of interest" description="Disordered" evidence="1">
    <location>
        <begin position="73"/>
        <end position="124"/>
    </location>
</feature>
<evidence type="ECO:0000256" key="1">
    <source>
        <dbReference type="SAM" id="MobiDB-lite"/>
    </source>
</evidence>
<sequence length="270" mass="28940">MATYFADQSGSCLGTLIEASVDGKVLAQIRSTTMDLGQRASGPYQWNPPLDTGGSPLEVYEVLLIEATRHARGRECMPSSSHKELPDAVPGERAEVPPPPRAHQVVQSPEPRHSFRGLRPGSGPHRVEVRARNLSSASLGPASWLEAFTAFAAPSAPTMLRARLLPGWARGATPPMQSFRTAAEGLVAEKGDADADVDVVKLEFRSPLSDGGREIETYIVFADEELPAQDSILAGLDADDVVKPGSLRLLCEVPAAAVAWSVERPYHRGT</sequence>
<accession>A0A813FYX0</accession>
<protein>
    <submittedName>
        <fullName evidence="2">Uncharacterized protein</fullName>
    </submittedName>
</protein>
<comment type="caution">
    <text evidence="2">The sequence shown here is derived from an EMBL/GenBank/DDBJ whole genome shotgun (WGS) entry which is preliminary data.</text>
</comment>
<feature type="compositionally biased region" description="Basic and acidic residues" evidence="1">
    <location>
        <begin position="73"/>
        <end position="95"/>
    </location>
</feature>
<reference evidence="2" key="1">
    <citation type="submission" date="2021-02" db="EMBL/GenBank/DDBJ databases">
        <authorList>
            <person name="Dougan E. K."/>
            <person name="Rhodes N."/>
            <person name="Thang M."/>
            <person name="Chan C."/>
        </authorList>
    </citation>
    <scope>NUCLEOTIDE SEQUENCE</scope>
</reference>
<evidence type="ECO:0000313" key="3">
    <source>
        <dbReference type="Proteomes" id="UP000654075"/>
    </source>
</evidence>
<dbReference type="EMBL" id="CAJNNV010027205">
    <property type="protein sequence ID" value="CAE8619711.1"/>
    <property type="molecule type" value="Genomic_DNA"/>
</dbReference>
<gene>
    <name evidence="2" type="ORF">PGLA1383_LOCUS37292</name>
</gene>
<dbReference type="Proteomes" id="UP000654075">
    <property type="component" value="Unassembled WGS sequence"/>
</dbReference>